<gene>
    <name evidence="4" type="ORF">POL25_34230</name>
</gene>
<dbReference type="PANTHER" id="PTHR43317">
    <property type="entry name" value="THERMOSPERMINE SYNTHASE ACAULIS5"/>
    <property type="match status" value="1"/>
</dbReference>
<feature type="transmembrane region" description="Helical" evidence="3">
    <location>
        <begin position="189"/>
        <end position="209"/>
    </location>
</feature>
<accession>A0ABT5E9B4</accession>
<feature type="region of interest" description="Disordered" evidence="2">
    <location>
        <begin position="279"/>
        <end position="310"/>
    </location>
</feature>
<sequence>MSATTGPRDGLLLLAAFASGAAALAYEMLWTRMLALSLGSETVGVLAALAGYFAGLALGAGLLHDRTHRAADPVRLFVLLELVAAGFAVASPHLLQWLARVLPGWLGPVAAAGGAAALAASTAVAAAVLALGAAPLGASLAALVEARRRTCPSDQDGRGLGRIYGANTLGAALAALVSVHLVFPALGYGLGAALAALAGAGAALAARAWGARASGHVPPSMSPATVLKGHVPGDMSSAPASPAAEIAPASRDAGADVNPRVTDAGADVGSRVTIDVPPAARDTSASRFTSPSSRHTTPAPPSVIDASRDPDPDLLREPWLLGLVSFGTGLTGIGLQVVGIRVLGQHLENTIYTFAHILAAYLLATGLGALVYQRFAARAVAGRPGGVIAALLWLLGILVVPAAMVLAQGPALLQALAPEAAGLARAGLAELAVAALVFAPTAVVLGALLSHVIGLVAATGRGVGRTYAYNALGCAAAPFVFGLVAIPRLGYADAFYAVLYAYLALFAVFGWFRRFSPIMLIGGVLAGVAFTAAGPRSLALVSDSDGWVRREERQTLHGLVAVSERPGPGGAPLRRLQIGKRFRMGGAAGFGEQRMGQLCSLLSHASGPEGPIAKALYLGLGTGSTMGGALAVPHAAAEGVELVPEIVELLPHFADINHDLAKRPEATLLAADARRYLAAAPDRYDLIVADLFHPGQAGASSLFAREHFAAAASHLRPGGLMCQWLPLYQLDEADVRTIVRTFLDVFPESYGFLGIYNAQNPALALVGRAPDPAAAQLHLDVARLQADTAKLQNIVDPRDLLASYVMGPGELTAWAGDGPRNTDLAPEIAFQAARVAYRDDRSLGAHNLGAVLQRAAPAPAALLTGSGAEALAAASAPFTAAARHYLTGEIARGDLADLSGMSWETAENFVRAYEADPEFAPARGALYTIARKNSALAAKLLPRMLARTPDEPRVYEAFLNHLRLTGDQTAYQQLRDEAAAKFPDATLP</sequence>
<name>A0ABT5E9B4_9BACT</name>
<dbReference type="Proteomes" id="UP001221686">
    <property type="component" value="Unassembled WGS sequence"/>
</dbReference>
<dbReference type="InterPro" id="IPR029063">
    <property type="entry name" value="SAM-dependent_MTases_sf"/>
</dbReference>
<feature type="transmembrane region" description="Helical" evidence="3">
    <location>
        <begin position="318"/>
        <end position="339"/>
    </location>
</feature>
<dbReference type="SUPFAM" id="SSF53335">
    <property type="entry name" value="S-adenosyl-L-methionine-dependent methyltransferases"/>
    <property type="match status" value="1"/>
</dbReference>
<evidence type="ECO:0008006" key="6">
    <source>
        <dbReference type="Google" id="ProtNLM"/>
    </source>
</evidence>
<evidence type="ECO:0000313" key="5">
    <source>
        <dbReference type="Proteomes" id="UP001221686"/>
    </source>
</evidence>
<evidence type="ECO:0000256" key="3">
    <source>
        <dbReference type="SAM" id="Phobius"/>
    </source>
</evidence>
<feature type="transmembrane region" description="Helical" evidence="3">
    <location>
        <begin position="384"/>
        <end position="407"/>
    </location>
</feature>
<feature type="transmembrane region" description="Helical" evidence="3">
    <location>
        <begin position="427"/>
        <end position="455"/>
    </location>
</feature>
<dbReference type="PANTHER" id="PTHR43317:SF1">
    <property type="entry name" value="THERMOSPERMINE SYNTHASE ACAULIS5"/>
    <property type="match status" value="1"/>
</dbReference>
<keyword evidence="3" id="KW-1133">Transmembrane helix</keyword>
<feature type="transmembrane region" description="Helical" evidence="3">
    <location>
        <begin position="519"/>
        <end position="541"/>
    </location>
</feature>
<reference evidence="4 5" key="1">
    <citation type="submission" date="2022-11" db="EMBL/GenBank/DDBJ databases">
        <title>Minimal conservation of predation-associated metabolite biosynthetic gene clusters underscores biosynthetic potential of Myxococcota including descriptions for ten novel species: Archangium lansinium sp. nov., Myxococcus landrumus sp. nov., Nannocystis bai.</title>
        <authorList>
            <person name="Ahearne A."/>
            <person name="Stevens C."/>
            <person name="Dowd S."/>
        </authorList>
    </citation>
    <scope>NUCLEOTIDE SEQUENCE [LARGE SCALE GENOMIC DNA]</scope>
    <source>
        <strain evidence="4 5">BB15-2</strain>
    </source>
</reference>
<feature type="compositionally biased region" description="Polar residues" evidence="2">
    <location>
        <begin position="283"/>
        <end position="296"/>
    </location>
</feature>
<comment type="caution">
    <text evidence="4">The sequence shown here is derived from an EMBL/GenBank/DDBJ whole genome shotgun (WGS) entry which is preliminary data.</text>
</comment>
<keyword evidence="3" id="KW-0472">Membrane</keyword>
<feature type="transmembrane region" description="Helical" evidence="3">
    <location>
        <begin position="164"/>
        <end position="183"/>
    </location>
</feature>
<feature type="transmembrane region" description="Helical" evidence="3">
    <location>
        <begin position="467"/>
        <end position="488"/>
    </location>
</feature>
<feature type="transmembrane region" description="Helical" evidence="3">
    <location>
        <begin position="76"/>
        <end position="95"/>
    </location>
</feature>
<keyword evidence="3" id="KW-0812">Transmembrane</keyword>
<evidence type="ECO:0000256" key="1">
    <source>
        <dbReference type="ARBA" id="ARBA00023115"/>
    </source>
</evidence>
<dbReference type="Gene3D" id="3.40.50.150">
    <property type="entry name" value="Vaccinia Virus protein VP39"/>
    <property type="match status" value="1"/>
</dbReference>
<proteinExistence type="predicted"/>
<keyword evidence="5" id="KW-1185">Reference proteome</keyword>
<organism evidence="4 5">
    <name type="scientific">Nannocystis bainbridge</name>
    <dbReference type="NCBI Taxonomy" id="2995303"/>
    <lineage>
        <taxon>Bacteria</taxon>
        <taxon>Pseudomonadati</taxon>
        <taxon>Myxococcota</taxon>
        <taxon>Polyangia</taxon>
        <taxon>Nannocystales</taxon>
        <taxon>Nannocystaceae</taxon>
        <taxon>Nannocystis</taxon>
    </lineage>
</organism>
<dbReference type="RefSeq" id="WP_272090514.1">
    <property type="nucleotide sequence ID" value="NZ_JAQNDL010000003.1"/>
</dbReference>
<protein>
    <recommendedName>
        <fullName evidence="6">Spermidine synthase</fullName>
    </recommendedName>
</protein>
<keyword evidence="1" id="KW-0620">Polyamine biosynthesis</keyword>
<dbReference type="Pfam" id="PF01564">
    <property type="entry name" value="Spermine_synth"/>
    <property type="match status" value="1"/>
</dbReference>
<feature type="transmembrane region" description="Helical" evidence="3">
    <location>
        <begin position="44"/>
        <end position="64"/>
    </location>
</feature>
<dbReference type="EMBL" id="JAQNDL010000003">
    <property type="protein sequence ID" value="MDC0722015.1"/>
    <property type="molecule type" value="Genomic_DNA"/>
</dbReference>
<evidence type="ECO:0000313" key="4">
    <source>
        <dbReference type="EMBL" id="MDC0722015.1"/>
    </source>
</evidence>
<feature type="transmembrane region" description="Helical" evidence="3">
    <location>
        <begin position="494"/>
        <end position="512"/>
    </location>
</feature>
<feature type="transmembrane region" description="Helical" evidence="3">
    <location>
        <begin position="115"/>
        <end position="143"/>
    </location>
</feature>
<feature type="transmembrane region" description="Helical" evidence="3">
    <location>
        <begin position="351"/>
        <end position="372"/>
    </location>
</feature>
<dbReference type="CDD" id="cd02440">
    <property type="entry name" value="AdoMet_MTases"/>
    <property type="match status" value="1"/>
</dbReference>
<evidence type="ECO:0000256" key="2">
    <source>
        <dbReference type="SAM" id="MobiDB-lite"/>
    </source>
</evidence>